<dbReference type="Proteomes" id="UP001176941">
    <property type="component" value="Chromosome 29"/>
</dbReference>
<organism evidence="1 2">
    <name type="scientific">Rangifer tarandus platyrhynchus</name>
    <name type="common">Svalbard reindeer</name>
    <dbReference type="NCBI Taxonomy" id="3082113"/>
    <lineage>
        <taxon>Eukaryota</taxon>
        <taxon>Metazoa</taxon>
        <taxon>Chordata</taxon>
        <taxon>Craniata</taxon>
        <taxon>Vertebrata</taxon>
        <taxon>Euteleostomi</taxon>
        <taxon>Mammalia</taxon>
        <taxon>Eutheria</taxon>
        <taxon>Laurasiatheria</taxon>
        <taxon>Artiodactyla</taxon>
        <taxon>Ruminantia</taxon>
        <taxon>Pecora</taxon>
        <taxon>Cervidae</taxon>
        <taxon>Odocoileinae</taxon>
        <taxon>Rangifer</taxon>
    </lineage>
</organism>
<dbReference type="EMBL" id="OX459965">
    <property type="protein sequence ID" value="CAI9169269.1"/>
    <property type="molecule type" value="Genomic_DNA"/>
</dbReference>
<accession>A0ABN8Z6A5</accession>
<protein>
    <submittedName>
        <fullName evidence="1">Uncharacterized protein</fullName>
    </submittedName>
</protein>
<name>A0ABN8Z6A5_RANTA</name>
<gene>
    <name evidence="1" type="ORF">MRATA1EN1_LOCUS18231</name>
</gene>
<keyword evidence="2" id="KW-1185">Reference proteome</keyword>
<reference evidence="1" key="1">
    <citation type="submission" date="2023-04" db="EMBL/GenBank/DDBJ databases">
        <authorList>
            <consortium name="ELIXIR-Norway"/>
        </authorList>
    </citation>
    <scope>NUCLEOTIDE SEQUENCE [LARGE SCALE GENOMIC DNA]</scope>
</reference>
<proteinExistence type="predicted"/>
<evidence type="ECO:0000313" key="2">
    <source>
        <dbReference type="Proteomes" id="UP001176941"/>
    </source>
</evidence>
<evidence type="ECO:0000313" key="1">
    <source>
        <dbReference type="EMBL" id="CAI9169269.1"/>
    </source>
</evidence>
<sequence>MGRGRQWAAQGEGTAGNAHAAACTRNGEHWASGECGLSSDGAQSDLQFTKIPVANNKRQCPLAIIPNATL</sequence>